<proteinExistence type="predicted"/>
<comment type="caution">
    <text evidence="1">The sequence shown here is derived from an EMBL/GenBank/DDBJ whole genome shotgun (WGS) entry which is preliminary data.</text>
</comment>
<accession>A0A246JY45</accession>
<dbReference type="EMBL" id="NISJ01000004">
    <property type="protein sequence ID" value="OWQ98023.1"/>
    <property type="molecule type" value="Genomic_DNA"/>
</dbReference>
<protein>
    <submittedName>
        <fullName evidence="1">Uncharacterized protein</fullName>
    </submittedName>
</protein>
<keyword evidence="2" id="KW-1185">Reference proteome</keyword>
<dbReference type="Proteomes" id="UP000197097">
    <property type="component" value="Unassembled WGS sequence"/>
</dbReference>
<organism evidence="1 2">
    <name type="scientific">Sphingopyxis witflariensis</name>
    <dbReference type="NCBI Taxonomy" id="173675"/>
    <lineage>
        <taxon>Bacteria</taxon>
        <taxon>Pseudomonadati</taxon>
        <taxon>Pseudomonadota</taxon>
        <taxon>Alphaproteobacteria</taxon>
        <taxon>Sphingomonadales</taxon>
        <taxon>Sphingomonadaceae</taxon>
        <taxon>Sphingopyxis</taxon>
    </lineage>
</organism>
<evidence type="ECO:0000313" key="2">
    <source>
        <dbReference type="Proteomes" id="UP000197097"/>
    </source>
</evidence>
<evidence type="ECO:0000313" key="1">
    <source>
        <dbReference type="EMBL" id="OWQ98023.1"/>
    </source>
</evidence>
<gene>
    <name evidence="1" type="ORF">CDQ91_10410</name>
</gene>
<sequence length="900" mass="93086">MQKVTDPALLAQLNGGGQVAAPRPMQPTTPGIIVGRPKVPDARTLERDAVADANAARDDARADAAAARDQAKFDLEQAKLAATGGVDASGDEKTAAFLTTRLADGVRALGQHKGSRPTFGVEAVRTIAGDTAANYLTGDDRQIVEANQLDVLDSALTLGTGAAYTKEQLEGYRKSYFPVLGDSDAVVAEKSRKLKVLLQAARLKAGSAAPMIDTALAEAGLSDTEDQQGGAMASVLNPAADGNGRPIRPLPDGQKWAYDEQGQRIGILNADGSWNSGYSEIVDNVSEREAEQALKDQGGMDYATGGEAGLYRGISLGLSDEIAGLGAGVHSLLTGGDFSEGYKKERDIERAAQKISREQAGVLPELAGGILAPAGVLGQAKNVRQFAQQGAVIGGVAGAGEGRGLRDSATNALLSSGVGALAGAGTGKIVGAIPARGAPSARQAERNALLQDFQQEQVRALPANVGGTVTNRMTSGMAQSPIGSAPIRAAAKEQGATFGSAVEGVAARSGRAMPADEAGEAFRQSARAGIERDGQRIGRIYDAAKKEASGVKIKPNQGIRQIDEEIAKLSETAEINQPLINELTKLKASLQQNTAMSIDGLKTARSFAGKAASNVELRATPAKATMTRVFDALATDFEGGLRAAGKGKAATLFKRADGLWKARIDDIDGAWEPIIGSGKSGEDIVKSIETMAAGGKGGFARLKTVLSGASPSERGDMVATLIDRMGHARKGAQNAEGDVFSPNVFLTNWNGMSKKAKALMFGNTELRQSLDRLSRISESVKDSAGFANTSNTGGAIAAQGLIGAGGYGVGNLPGLILTTGATYLTGKLLASPRFAAWLARAPKQASPQQTKAYVDRLRTVAAAEPALSGEISRFAQFLNAANDVSPNVAVAVPQGQNKDN</sequence>
<name>A0A246JY45_9SPHN</name>
<reference evidence="1 2" key="1">
    <citation type="journal article" date="2002" name="Int. J. Syst. Evol. Microbiol.">
        <title>Sphingopyxis witflariensis sp. nov., isolated from activated sludge.</title>
        <authorList>
            <person name="Kampfer P."/>
            <person name="Witzenberger R."/>
            <person name="Denner E.B."/>
            <person name="Busse H.J."/>
            <person name="Neef A."/>
        </authorList>
    </citation>
    <scope>NUCLEOTIDE SEQUENCE [LARGE SCALE GENOMIC DNA]</scope>
    <source>
        <strain evidence="1 2">DSM 14551</strain>
    </source>
</reference>
<dbReference type="OrthoDB" id="7534726at2"/>
<dbReference type="RefSeq" id="WP_088472638.1">
    <property type="nucleotide sequence ID" value="NZ_NISJ01000004.1"/>
</dbReference>
<dbReference type="AlphaFoldDB" id="A0A246JY45"/>